<feature type="compositionally biased region" description="Basic and acidic residues" evidence="1">
    <location>
        <begin position="94"/>
        <end position="126"/>
    </location>
</feature>
<dbReference type="OrthoDB" id="2454451at2"/>
<evidence type="ECO:0000256" key="1">
    <source>
        <dbReference type="SAM" id="MobiDB-lite"/>
    </source>
</evidence>
<name>A0A2U3AK24_9BACL</name>
<gene>
    <name evidence="2" type="ORF">DEX24_11475</name>
</gene>
<feature type="compositionally biased region" description="Basic and acidic residues" evidence="1">
    <location>
        <begin position="141"/>
        <end position="151"/>
    </location>
</feature>
<dbReference type="AlphaFoldDB" id="A0A2U3AK24"/>
<feature type="compositionally biased region" description="Polar residues" evidence="1">
    <location>
        <begin position="70"/>
        <end position="80"/>
    </location>
</feature>
<sequence length="184" mass="20744">MEGLIIFAIVSLVGFFLKKGKDEEVKESNKQMPTMNQSPSKPSEKSSQPRTKSLEDYMTKVAQEIEKKVTQTSSRTTNRPSMERQIPPAEESTEDSKPAREMSRETSKRQVAKRELSKRELSKESSRGSSSILTRSHALQAKREKTLEASKHHNTSGIFPNNTQELAQAIIMSEILAPPVSKRR</sequence>
<proteinExistence type="predicted"/>
<dbReference type="EMBL" id="QFVR01000015">
    <property type="protein sequence ID" value="PWI24873.1"/>
    <property type="molecule type" value="Genomic_DNA"/>
</dbReference>
<dbReference type="Proteomes" id="UP000245938">
    <property type="component" value="Unassembled WGS sequence"/>
</dbReference>
<feature type="compositionally biased region" description="Low complexity" evidence="1">
    <location>
        <begin position="37"/>
        <end position="49"/>
    </location>
</feature>
<accession>A0A2U3AK24</accession>
<feature type="region of interest" description="Disordered" evidence="1">
    <location>
        <begin position="23"/>
        <end position="161"/>
    </location>
</feature>
<reference evidence="2 3" key="1">
    <citation type="submission" date="2018-05" db="EMBL/GenBank/DDBJ databases">
        <title>Kurthia sibirica genome sequence.</title>
        <authorList>
            <person name="Maclea K.S."/>
            <person name="Goen A.E."/>
        </authorList>
    </citation>
    <scope>NUCLEOTIDE SEQUENCE [LARGE SCALE GENOMIC DNA]</scope>
    <source>
        <strain evidence="2 3">ATCC 49154</strain>
    </source>
</reference>
<keyword evidence="3" id="KW-1185">Reference proteome</keyword>
<feature type="compositionally biased region" description="Basic and acidic residues" evidence="1">
    <location>
        <begin position="52"/>
        <end position="69"/>
    </location>
</feature>
<organism evidence="2 3">
    <name type="scientific">Kurthia sibirica</name>
    <dbReference type="NCBI Taxonomy" id="202750"/>
    <lineage>
        <taxon>Bacteria</taxon>
        <taxon>Bacillati</taxon>
        <taxon>Bacillota</taxon>
        <taxon>Bacilli</taxon>
        <taxon>Bacillales</taxon>
        <taxon>Caryophanaceae</taxon>
        <taxon>Kurthia</taxon>
    </lineage>
</organism>
<protein>
    <submittedName>
        <fullName evidence="2">Uncharacterized protein</fullName>
    </submittedName>
</protein>
<comment type="caution">
    <text evidence="2">The sequence shown here is derived from an EMBL/GenBank/DDBJ whole genome shotgun (WGS) entry which is preliminary data.</text>
</comment>
<dbReference type="RefSeq" id="WP_109306569.1">
    <property type="nucleotide sequence ID" value="NZ_BJUF01000054.1"/>
</dbReference>
<feature type="compositionally biased region" description="Low complexity" evidence="1">
    <location>
        <begin position="127"/>
        <end position="136"/>
    </location>
</feature>
<evidence type="ECO:0000313" key="2">
    <source>
        <dbReference type="EMBL" id="PWI24873.1"/>
    </source>
</evidence>
<evidence type="ECO:0000313" key="3">
    <source>
        <dbReference type="Proteomes" id="UP000245938"/>
    </source>
</evidence>